<evidence type="ECO:0000313" key="2">
    <source>
        <dbReference type="Proteomes" id="UP000006469"/>
    </source>
</evidence>
<organism evidence="1 2">
    <name type="scientific">Haloferax mediterranei (strain ATCC 33500 / DSM 1411 / JCM 8866 / NBRC 14739 / NCIMB 2177 / R-4)</name>
    <name type="common">Halobacterium mediterranei</name>
    <dbReference type="NCBI Taxonomy" id="523841"/>
    <lineage>
        <taxon>Archaea</taxon>
        <taxon>Methanobacteriati</taxon>
        <taxon>Methanobacteriota</taxon>
        <taxon>Stenosarchaea group</taxon>
        <taxon>Halobacteria</taxon>
        <taxon>Halobacteriales</taxon>
        <taxon>Haloferacaceae</taxon>
        <taxon>Haloferax</taxon>
    </lineage>
</organism>
<dbReference type="KEGG" id="hme:HFX_6203"/>
<dbReference type="AlphaFoldDB" id="I3RAR6"/>
<gene>
    <name evidence="1" type="ordered locus">HFX_6203</name>
</gene>
<proteinExistence type="predicted"/>
<name>I3RAR6_HALMT</name>
<dbReference type="EMBL" id="CP001871">
    <property type="protein sequence ID" value="AFK21326.1"/>
    <property type="molecule type" value="Genomic_DNA"/>
</dbReference>
<dbReference type="HOGENOM" id="CLU_2115412_0_0_2"/>
<geneLocation type="plasmid" evidence="1 2">
    <name>pHM500</name>
</geneLocation>
<reference evidence="1 2" key="1">
    <citation type="journal article" date="2012" name="J. Bacteriol.">
        <title>Complete genome sequence of the metabolically versatile halophilic archaeon Haloferax mediterranei, a poly(3-hydroxybutyrate-co-3-hydroxyvalerate) producer.</title>
        <authorList>
            <person name="Han J."/>
            <person name="Zhang F."/>
            <person name="Hou J."/>
            <person name="Liu X."/>
            <person name="Li M."/>
            <person name="Liu H."/>
            <person name="Cai L."/>
            <person name="Zhang B."/>
            <person name="Chen Y."/>
            <person name="Zhou J."/>
            <person name="Hu S."/>
            <person name="Xiang H."/>
        </authorList>
    </citation>
    <scope>NUCLEOTIDE SEQUENCE [LARGE SCALE GENOMIC DNA]</scope>
    <source>
        <strain evidence="2">ATCC 33500 / DSM 1411 / JCM 8866 / NBRC 14739 / NCIMB 2177 / R-4</strain>
        <plasmid evidence="2">pHM500</plasmid>
    </source>
</reference>
<dbReference type="Proteomes" id="UP000006469">
    <property type="component" value="Plasmid pHM500"/>
</dbReference>
<evidence type="ECO:0000313" key="1">
    <source>
        <dbReference type="EMBL" id="AFK21326.1"/>
    </source>
</evidence>
<keyword evidence="1" id="KW-0614">Plasmid</keyword>
<sequence length="114" mass="13375">MKRDGRLSPNLGEYRFRDALFDLDVEWESLGTLLDEPRHEPLDRLRGKDDVIRVSFGCSNRQEATERKPIEYLIEGVEPFFVLVRVKRGDTVCDLDERRGRFALFVLYVVQETV</sequence>
<accession>I3RAR6</accession>
<protein>
    <submittedName>
        <fullName evidence="1">Uncharacterized protein</fullName>
    </submittedName>
</protein>